<evidence type="ECO:0000313" key="10">
    <source>
        <dbReference type="Proteomes" id="UP000321776"/>
    </source>
</evidence>
<evidence type="ECO:0000313" key="11">
    <source>
        <dbReference type="Proteomes" id="UP001481677"/>
    </source>
</evidence>
<organism evidence="9 10">
    <name type="scientific">Paraburkholderia azotifigens</name>
    <dbReference type="NCBI Taxonomy" id="2057004"/>
    <lineage>
        <taxon>Bacteria</taxon>
        <taxon>Pseudomonadati</taxon>
        <taxon>Pseudomonadota</taxon>
        <taxon>Betaproteobacteria</taxon>
        <taxon>Burkholderiales</taxon>
        <taxon>Burkholderiaceae</taxon>
        <taxon>Paraburkholderia</taxon>
    </lineage>
</organism>
<evidence type="ECO:0000313" key="8">
    <source>
        <dbReference type="EMBL" id="MEM5345923.1"/>
    </source>
</evidence>
<protein>
    <submittedName>
        <fullName evidence="9">APC family permease</fullName>
    </submittedName>
</protein>
<dbReference type="Proteomes" id="UP001481677">
    <property type="component" value="Unassembled WGS sequence"/>
</dbReference>
<evidence type="ECO:0000256" key="3">
    <source>
        <dbReference type="ARBA" id="ARBA00022692"/>
    </source>
</evidence>
<feature type="transmembrane region" description="Helical" evidence="7">
    <location>
        <begin position="38"/>
        <end position="60"/>
    </location>
</feature>
<dbReference type="GO" id="GO:0022857">
    <property type="term" value="F:transmembrane transporter activity"/>
    <property type="evidence" value="ECO:0007669"/>
    <property type="project" value="InterPro"/>
</dbReference>
<keyword evidence="5 7" id="KW-0472">Membrane</keyword>
<feature type="transmembrane region" description="Helical" evidence="7">
    <location>
        <begin position="166"/>
        <end position="185"/>
    </location>
</feature>
<dbReference type="EMBL" id="VOQS01000003">
    <property type="protein sequence ID" value="TXC82370.1"/>
    <property type="molecule type" value="Genomic_DNA"/>
</dbReference>
<name>A0A5C6VBP6_9BURK</name>
<feature type="transmembrane region" description="Helical" evidence="7">
    <location>
        <begin position="406"/>
        <end position="433"/>
    </location>
</feature>
<reference evidence="8 11" key="3">
    <citation type="submission" date="2024-01" db="EMBL/GenBank/DDBJ databases">
        <title>The diversity of rhizobia nodulating Mimosa spp. in eleven states of Brazil covering several biomes is determined by host plant, location, and edaphic factors.</title>
        <authorList>
            <person name="Rouws L."/>
            <person name="Barauna A."/>
            <person name="Beukes C."/>
            <person name="De Faria S.M."/>
            <person name="Gross E."/>
            <person name="Dos Reis Junior F.B."/>
            <person name="Simon M."/>
            <person name="Maluk M."/>
            <person name="Odee D.W."/>
            <person name="Kenicer G."/>
            <person name="Young J.P.W."/>
            <person name="Reis V.M."/>
            <person name="Zilli J."/>
            <person name="James E.K."/>
        </authorList>
    </citation>
    <scope>NUCLEOTIDE SEQUENCE [LARGE SCALE GENOMIC DNA]</scope>
    <source>
        <strain evidence="8 11">JPY530</strain>
    </source>
</reference>
<feature type="transmembrane region" description="Helical" evidence="7">
    <location>
        <begin position="485"/>
        <end position="503"/>
    </location>
</feature>
<keyword evidence="11" id="KW-1185">Reference proteome</keyword>
<dbReference type="EMBL" id="JAZHGA010000058">
    <property type="protein sequence ID" value="MEM5345923.1"/>
    <property type="molecule type" value="Genomic_DNA"/>
</dbReference>
<evidence type="ECO:0000256" key="6">
    <source>
        <dbReference type="SAM" id="MobiDB-lite"/>
    </source>
</evidence>
<evidence type="ECO:0000313" key="9">
    <source>
        <dbReference type="EMBL" id="TXC82370.1"/>
    </source>
</evidence>
<comment type="subcellular location">
    <subcellularLocation>
        <location evidence="1">Cell membrane</location>
        <topology evidence="1">Multi-pass membrane protein</topology>
    </subcellularLocation>
</comment>
<dbReference type="Gene3D" id="1.20.1740.10">
    <property type="entry name" value="Amino acid/polyamine transporter I"/>
    <property type="match status" value="1"/>
</dbReference>
<feature type="transmembrane region" description="Helical" evidence="7">
    <location>
        <begin position="453"/>
        <end position="473"/>
    </location>
</feature>
<dbReference type="PANTHER" id="PTHR42770">
    <property type="entry name" value="AMINO ACID TRANSPORTER-RELATED"/>
    <property type="match status" value="1"/>
</dbReference>
<evidence type="ECO:0000256" key="2">
    <source>
        <dbReference type="ARBA" id="ARBA00022475"/>
    </source>
</evidence>
<feature type="transmembrane region" description="Helical" evidence="7">
    <location>
        <begin position="110"/>
        <end position="135"/>
    </location>
</feature>
<dbReference type="GO" id="GO:0005886">
    <property type="term" value="C:plasma membrane"/>
    <property type="evidence" value="ECO:0007669"/>
    <property type="project" value="UniProtKB-SubCell"/>
</dbReference>
<feature type="transmembrane region" description="Helical" evidence="7">
    <location>
        <begin position="201"/>
        <end position="220"/>
    </location>
</feature>
<dbReference type="Proteomes" id="UP000321776">
    <property type="component" value="Unassembled WGS sequence"/>
</dbReference>
<reference evidence="9" key="2">
    <citation type="submission" date="2019-08" db="EMBL/GenBank/DDBJ databases">
        <authorList>
            <person name="Im W.-T."/>
        </authorList>
    </citation>
    <scope>NUCLEOTIDE SEQUENCE</scope>
    <source>
        <strain evidence="9">NF 2-5-3</strain>
    </source>
</reference>
<feature type="transmembrane region" description="Helical" evidence="7">
    <location>
        <begin position="66"/>
        <end position="89"/>
    </location>
</feature>
<gene>
    <name evidence="9" type="ORF">FRZ40_17945</name>
    <name evidence="8" type="ORF">V4C56_40655</name>
</gene>
<feature type="transmembrane region" description="Helical" evidence="7">
    <location>
        <begin position="531"/>
        <end position="551"/>
    </location>
</feature>
<dbReference type="RefSeq" id="WP_147235035.1">
    <property type="nucleotide sequence ID" value="NZ_JAZHFZ010000058.1"/>
</dbReference>
<dbReference type="AlphaFoldDB" id="A0A5C6VBP6"/>
<dbReference type="PANTHER" id="PTHR42770:SF11">
    <property type="entry name" value="INNER MEMBRANE TRANSPORT PROTEIN YBAT"/>
    <property type="match status" value="1"/>
</dbReference>
<sequence length="555" mass="59827">MDQARLRSRSIEGSSTGAGESPAHEGHSLQRGLTWKDAFWVTSGVPGGVLFTIGGVSATIGQPAWAIWVAAILMGLIQSATYAEISGLFPHKSGGASVYGAMAWVRYSKTIAPVSVWCNWLAWSPMLALGTGLAANYALSSLYAPDAAINTWRLTLLDLGFIKQGLSLRVNATFVIAAIFLLITFKLQHSGASKAAKTQRILGIASLAPLLIVGIVPFVTGDVPAAHLWPLLPLGHDAQGNVTASAFGSWNGASITMAFGAMFMAGWAAYGFETAVCYTREFRNPRSDTVKAIFWSGMACLLVMTLVPLAFQGVLGTKGMLDPKIADGTGVAAAMAHMVGGGAIVFDVVVVMLMLTILLIVMTSMMGSSRTLYQASVDGWLPKYLSHVNEHGSPTRAMWTDLGFNLILLLMSDYMTVLSISNVCYMIFVFLNLQSGWIHRLDRADADRPFRCPAWLLAAGALCGYLDLAFIGAGADMQGMGTMRNGLIAMLLIVPVFMFRHYVQDRGRFPARMQQDMEWKGGARPAGLRGWLPYGALLLAVFVVWFSHHLAKPFL</sequence>
<accession>A0A5C6VBP6</accession>
<feature type="region of interest" description="Disordered" evidence="6">
    <location>
        <begin position="1"/>
        <end position="26"/>
    </location>
</feature>
<feature type="transmembrane region" description="Helical" evidence="7">
    <location>
        <begin position="331"/>
        <end position="361"/>
    </location>
</feature>
<feature type="transmembrane region" description="Helical" evidence="7">
    <location>
        <begin position="253"/>
        <end position="272"/>
    </location>
</feature>
<keyword evidence="4 7" id="KW-1133">Transmembrane helix</keyword>
<dbReference type="InterPro" id="IPR050367">
    <property type="entry name" value="APC_superfamily"/>
</dbReference>
<evidence type="ECO:0000256" key="5">
    <source>
        <dbReference type="ARBA" id="ARBA00023136"/>
    </source>
</evidence>
<proteinExistence type="predicted"/>
<dbReference type="PIRSF" id="PIRSF006060">
    <property type="entry name" value="AA_transporter"/>
    <property type="match status" value="1"/>
</dbReference>
<keyword evidence="3 7" id="KW-0812">Transmembrane</keyword>
<reference evidence="9 10" key="1">
    <citation type="journal article" date="2018" name="Int. J. Syst. Evol. Microbiol.">
        <title>Paraburkholderia azotifigens sp. nov., a nitrogen-fixing bacterium isolated from paddy soil.</title>
        <authorList>
            <person name="Choi G.M."/>
            <person name="Im W.T."/>
        </authorList>
    </citation>
    <scope>NUCLEOTIDE SEQUENCE [LARGE SCALE GENOMIC DNA]</scope>
    <source>
        <strain evidence="9 10">NF 2-5-3</strain>
    </source>
</reference>
<dbReference type="InterPro" id="IPR002293">
    <property type="entry name" value="AA/rel_permease1"/>
</dbReference>
<comment type="caution">
    <text evidence="9">The sequence shown here is derived from an EMBL/GenBank/DDBJ whole genome shotgun (WGS) entry which is preliminary data.</text>
</comment>
<dbReference type="Pfam" id="PF13520">
    <property type="entry name" value="AA_permease_2"/>
    <property type="match status" value="1"/>
</dbReference>
<evidence type="ECO:0000256" key="4">
    <source>
        <dbReference type="ARBA" id="ARBA00022989"/>
    </source>
</evidence>
<evidence type="ECO:0000256" key="7">
    <source>
        <dbReference type="SAM" id="Phobius"/>
    </source>
</evidence>
<feature type="transmembrane region" description="Helical" evidence="7">
    <location>
        <begin position="292"/>
        <end position="311"/>
    </location>
</feature>
<keyword evidence="2" id="KW-1003">Cell membrane</keyword>
<evidence type="ECO:0000256" key="1">
    <source>
        <dbReference type="ARBA" id="ARBA00004651"/>
    </source>
</evidence>